<dbReference type="RefSeq" id="XP_040740484.1">
    <property type="nucleotide sequence ID" value="XM_040889856.1"/>
</dbReference>
<gene>
    <name evidence="2" type="ORF">DL89DRAFT_286222</name>
</gene>
<reference evidence="2 3" key="1">
    <citation type="submission" date="2016-07" db="EMBL/GenBank/DDBJ databases">
        <title>Pervasive Adenine N6-methylation of Active Genes in Fungi.</title>
        <authorList>
            <consortium name="DOE Joint Genome Institute"/>
            <person name="Mondo S.J."/>
            <person name="Dannebaum R.O."/>
            <person name="Kuo R.C."/>
            <person name="Labutti K."/>
            <person name="Haridas S."/>
            <person name="Kuo A."/>
            <person name="Salamov A."/>
            <person name="Ahrendt S.R."/>
            <person name="Lipzen A."/>
            <person name="Sullivan W."/>
            <person name="Andreopoulos W.B."/>
            <person name="Clum A."/>
            <person name="Lindquist E."/>
            <person name="Daum C."/>
            <person name="Ramamoorthy G.K."/>
            <person name="Gryganskyi A."/>
            <person name="Culley D."/>
            <person name="Magnuson J.K."/>
            <person name="James T.Y."/>
            <person name="O'Malley M.A."/>
            <person name="Stajich J.E."/>
            <person name="Spatafora J.W."/>
            <person name="Visel A."/>
            <person name="Grigoriev I.V."/>
        </authorList>
    </citation>
    <scope>NUCLEOTIDE SEQUENCE [LARGE SCALE GENOMIC DNA]</scope>
    <source>
        <strain evidence="2 3">ATCC 12442</strain>
    </source>
</reference>
<feature type="region of interest" description="Disordered" evidence="1">
    <location>
        <begin position="93"/>
        <end position="113"/>
    </location>
</feature>
<comment type="caution">
    <text evidence="2">The sequence shown here is derived from an EMBL/GenBank/DDBJ whole genome shotgun (WGS) entry which is preliminary data.</text>
</comment>
<proteinExistence type="predicted"/>
<evidence type="ECO:0000313" key="3">
    <source>
        <dbReference type="Proteomes" id="UP000193922"/>
    </source>
</evidence>
<protein>
    <submittedName>
        <fullName evidence="2">Uncharacterized protein</fullName>
    </submittedName>
</protein>
<sequence>MAQTLQSQAPFRLIQPHNSEQQHAIQSLVQELERLSPDMFANTSGNERLALELPFAQPAPTPAAAQTTMPAAGFVSLVPQPLAASIASSPAAAGPQAATAPTQPASPAAPLFSAMPMSQQPSAAAVYCGSCADRPEQQPIVDVTPFTGHRVAVWAMDRDIVNISRLAVGRRVHSSRQQQR</sequence>
<dbReference type="Proteomes" id="UP000193922">
    <property type="component" value="Unassembled WGS sequence"/>
</dbReference>
<accession>A0A1Y1VZQ7</accession>
<keyword evidence="3" id="KW-1185">Reference proteome</keyword>
<name>A0A1Y1VZQ7_9FUNG</name>
<dbReference type="EMBL" id="MCFD01000015">
    <property type="protein sequence ID" value="ORX66496.1"/>
    <property type="molecule type" value="Genomic_DNA"/>
</dbReference>
<feature type="compositionally biased region" description="Low complexity" evidence="1">
    <location>
        <begin position="93"/>
        <end position="110"/>
    </location>
</feature>
<dbReference type="OrthoDB" id="5599755at2759"/>
<dbReference type="GeneID" id="63806504"/>
<evidence type="ECO:0000256" key="1">
    <source>
        <dbReference type="SAM" id="MobiDB-lite"/>
    </source>
</evidence>
<evidence type="ECO:0000313" key="2">
    <source>
        <dbReference type="EMBL" id="ORX66496.1"/>
    </source>
</evidence>
<dbReference type="AlphaFoldDB" id="A0A1Y1VZQ7"/>
<organism evidence="2 3">
    <name type="scientific">Linderina pennispora</name>
    <dbReference type="NCBI Taxonomy" id="61395"/>
    <lineage>
        <taxon>Eukaryota</taxon>
        <taxon>Fungi</taxon>
        <taxon>Fungi incertae sedis</taxon>
        <taxon>Zoopagomycota</taxon>
        <taxon>Kickxellomycotina</taxon>
        <taxon>Kickxellomycetes</taxon>
        <taxon>Kickxellales</taxon>
        <taxon>Kickxellaceae</taxon>
        <taxon>Linderina</taxon>
    </lineage>
</organism>